<sequence length="102" mass="11690">MSSKQQSTPGTSLTYDVFMHLEELRRPTQQPLRLNQSKVALTTHLITENIQNIQKCSNADLKAITRELQFKEQLRKQISSLKAAAKQSPKRNPLKSEKRTQS</sequence>
<dbReference type="InterPro" id="IPR007970">
    <property type="entry name" value="DUF733"/>
</dbReference>
<reference evidence="3" key="1">
    <citation type="submission" date="2025-08" db="UniProtKB">
        <authorList>
            <consortium name="RefSeq"/>
        </authorList>
    </citation>
    <scope>IDENTIFICATION</scope>
    <source>
        <tissue evidence="3">Adult</tissue>
    </source>
</reference>
<organism evidence="2 3">
    <name type="scientific">Bactrocera dorsalis</name>
    <name type="common">Oriental fruit fly</name>
    <name type="synonym">Dacus dorsalis</name>
    <dbReference type="NCBI Taxonomy" id="27457"/>
    <lineage>
        <taxon>Eukaryota</taxon>
        <taxon>Metazoa</taxon>
        <taxon>Ecdysozoa</taxon>
        <taxon>Arthropoda</taxon>
        <taxon>Hexapoda</taxon>
        <taxon>Insecta</taxon>
        <taxon>Pterygota</taxon>
        <taxon>Neoptera</taxon>
        <taxon>Endopterygota</taxon>
        <taxon>Diptera</taxon>
        <taxon>Brachycera</taxon>
        <taxon>Muscomorpha</taxon>
        <taxon>Tephritoidea</taxon>
        <taxon>Tephritidae</taxon>
        <taxon>Bactrocera</taxon>
        <taxon>Bactrocera</taxon>
    </lineage>
</organism>
<accession>A0A6J0RM87</accession>
<proteinExistence type="predicted"/>
<dbReference type="Proteomes" id="UP001652620">
    <property type="component" value="Chromosome 5"/>
</dbReference>
<evidence type="ECO:0000313" key="3">
    <source>
        <dbReference type="RefSeq" id="XP_019846693.2"/>
    </source>
</evidence>
<dbReference type="RefSeq" id="XP_019846693.2">
    <property type="nucleotide sequence ID" value="XM_019991134.3"/>
</dbReference>
<dbReference type="KEGG" id="bdr:109579705"/>
<dbReference type="AlphaFoldDB" id="A0A6J0RM87"/>
<dbReference type="GeneID" id="109579705"/>
<dbReference type="Pfam" id="PF05306">
    <property type="entry name" value="DUF733"/>
    <property type="match status" value="1"/>
</dbReference>
<evidence type="ECO:0000256" key="1">
    <source>
        <dbReference type="SAM" id="MobiDB-lite"/>
    </source>
</evidence>
<protein>
    <submittedName>
        <fullName evidence="3">Uncharacterized protein LOC109579705</fullName>
    </submittedName>
</protein>
<gene>
    <name evidence="3" type="primary">LOC109579705</name>
</gene>
<keyword evidence="2" id="KW-1185">Reference proteome</keyword>
<dbReference type="OrthoDB" id="7935653at2759"/>
<dbReference type="InParanoid" id="A0A6J0RM87"/>
<name>A0A6J0RM87_BACDO</name>
<evidence type="ECO:0000313" key="2">
    <source>
        <dbReference type="Proteomes" id="UP001652620"/>
    </source>
</evidence>
<feature type="region of interest" description="Disordered" evidence="1">
    <location>
        <begin position="79"/>
        <end position="102"/>
    </location>
</feature>